<comment type="caution">
    <text evidence="5">The sequence shown here is derived from an EMBL/GenBank/DDBJ whole genome shotgun (WGS) entry which is preliminary data.</text>
</comment>
<keyword evidence="2 5" id="KW-0808">Transferase</keyword>
<keyword evidence="3" id="KW-0949">S-adenosyl-L-methionine</keyword>
<dbReference type="AlphaFoldDB" id="A0A8B6J6U4"/>
<evidence type="ECO:0000256" key="4">
    <source>
        <dbReference type="ARBA" id="ARBA00022747"/>
    </source>
</evidence>
<dbReference type="EC" id="2.1.1.37" evidence="5"/>
<dbReference type="SUPFAM" id="SSF53335">
    <property type="entry name" value="S-adenosyl-L-methionine-dependent methyltransferases"/>
    <property type="match status" value="1"/>
</dbReference>
<dbReference type="InterPro" id="IPR031303">
    <property type="entry name" value="C5_meth_CS"/>
</dbReference>
<dbReference type="GO" id="GO:0003886">
    <property type="term" value="F:DNA (cytosine-5-)-methyltransferase activity"/>
    <property type="evidence" value="ECO:0007669"/>
    <property type="project" value="UniProtKB-EC"/>
</dbReference>
<accession>A0A8B6J6U4</accession>
<dbReference type="GO" id="GO:0009307">
    <property type="term" value="P:DNA restriction-modification system"/>
    <property type="evidence" value="ECO:0007669"/>
    <property type="project" value="UniProtKB-KW"/>
</dbReference>
<evidence type="ECO:0000313" key="6">
    <source>
        <dbReference type="Proteomes" id="UP000353394"/>
    </source>
</evidence>
<proteinExistence type="predicted"/>
<keyword evidence="1 5" id="KW-0489">Methyltransferase</keyword>
<evidence type="ECO:0000256" key="3">
    <source>
        <dbReference type="ARBA" id="ARBA00022691"/>
    </source>
</evidence>
<dbReference type="RefSeq" id="WP_227876204.1">
    <property type="nucleotide sequence ID" value="NZ_CAAHIV010000001.1"/>
</dbReference>
<dbReference type="Proteomes" id="UP000353394">
    <property type="component" value="Unassembled WGS sequence"/>
</dbReference>
<dbReference type="InterPro" id="IPR001525">
    <property type="entry name" value="C5_MeTfrase"/>
</dbReference>
<evidence type="ECO:0000256" key="1">
    <source>
        <dbReference type="ARBA" id="ARBA00022603"/>
    </source>
</evidence>
<evidence type="ECO:0000256" key="2">
    <source>
        <dbReference type="ARBA" id="ARBA00022679"/>
    </source>
</evidence>
<sequence>MQAFKINNRLEVLSLSLLIKNATKKGYLIADNGDGIDTAYPDSKTRRGRVQKSMSHTITTDDSKGVLENYRIRKLTPKECWRLMGCSDEDFGKAQAVNSNSQLYKQAGNAIVVDVLEAIFKQLFLTEVQNEH</sequence>
<dbReference type="Pfam" id="PF00145">
    <property type="entry name" value="DNA_methylase"/>
    <property type="match status" value="1"/>
</dbReference>
<dbReference type="GO" id="GO:0032259">
    <property type="term" value="P:methylation"/>
    <property type="evidence" value="ECO:0007669"/>
    <property type="project" value="UniProtKB-KW"/>
</dbReference>
<dbReference type="PROSITE" id="PS00095">
    <property type="entry name" value="C5_MTASE_2"/>
    <property type="match status" value="1"/>
</dbReference>
<dbReference type="Gene3D" id="3.40.50.150">
    <property type="entry name" value="Vaccinia Virus protein VP39"/>
    <property type="match status" value="1"/>
</dbReference>
<organism evidence="5 6">
    <name type="scientific">Streptococcus pyogenes</name>
    <dbReference type="NCBI Taxonomy" id="1314"/>
    <lineage>
        <taxon>Bacteria</taxon>
        <taxon>Bacillati</taxon>
        <taxon>Bacillota</taxon>
        <taxon>Bacilli</taxon>
        <taxon>Lactobacillales</taxon>
        <taxon>Streptococcaceae</taxon>
        <taxon>Streptococcus</taxon>
    </lineage>
</organism>
<evidence type="ECO:0000313" key="5">
    <source>
        <dbReference type="EMBL" id="VHD20977.1"/>
    </source>
</evidence>
<dbReference type="InterPro" id="IPR029063">
    <property type="entry name" value="SAM-dependent_MTases_sf"/>
</dbReference>
<dbReference type="EMBL" id="CAAIJW010000020">
    <property type="protein sequence ID" value="VHD20977.1"/>
    <property type="molecule type" value="Genomic_DNA"/>
</dbReference>
<name>A0A8B6J6U4_STRPY</name>
<dbReference type="Gene3D" id="3.90.120.10">
    <property type="entry name" value="DNA Methylase, subunit A, domain 2"/>
    <property type="match status" value="1"/>
</dbReference>
<reference evidence="5 6" key="1">
    <citation type="submission" date="2019-04" db="EMBL/GenBank/DDBJ databases">
        <authorList>
            <consortium name="Pathogen Informatics"/>
        </authorList>
    </citation>
    <scope>NUCLEOTIDE SEQUENCE [LARGE SCALE GENOMIC DNA]</scope>
    <source>
        <strain evidence="5 6">K36395</strain>
    </source>
</reference>
<protein>
    <submittedName>
        <fullName evidence="5">DNA methylase</fullName>
        <ecNumber evidence="5">2.1.1.37</ecNumber>
    </submittedName>
</protein>
<gene>
    <name evidence="5" type="primary">banIM</name>
    <name evidence="5" type="ORF">SAMEA1711581_01846</name>
</gene>
<keyword evidence="4" id="KW-0680">Restriction system</keyword>